<accession>A0A8T7M6C4</accession>
<dbReference type="Pfam" id="PF00872">
    <property type="entry name" value="Transposase_mut"/>
    <property type="match status" value="1"/>
</dbReference>
<comment type="function">
    <text evidence="1">Required for the transposition of the insertion element.</text>
</comment>
<proteinExistence type="inferred from homology"/>
<organism evidence="6 7">
    <name type="scientific">Candidatus Chlorohelix allophototropha</name>
    <dbReference type="NCBI Taxonomy" id="3003348"/>
    <lineage>
        <taxon>Bacteria</taxon>
        <taxon>Bacillati</taxon>
        <taxon>Chloroflexota</taxon>
        <taxon>Chloroflexia</taxon>
        <taxon>Candidatus Chloroheliales</taxon>
        <taxon>Candidatus Chloroheliaceae</taxon>
        <taxon>Candidatus Chlorohelix</taxon>
    </lineage>
</organism>
<evidence type="ECO:0000313" key="7">
    <source>
        <dbReference type="Proteomes" id="UP000521676"/>
    </source>
</evidence>
<comment type="caution">
    <text evidence="6">The sequence shown here is derived from an EMBL/GenBank/DDBJ whole genome shotgun (WGS) entry which is preliminary data.</text>
</comment>
<dbReference type="InterPro" id="IPR001207">
    <property type="entry name" value="Transposase_mutator"/>
</dbReference>
<dbReference type="GO" id="GO:0003677">
    <property type="term" value="F:DNA binding"/>
    <property type="evidence" value="ECO:0007669"/>
    <property type="project" value="UniProtKB-KW"/>
</dbReference>
<evidence type="ECO:0000256" key="1">
    <source>
        <dbReference type="ARBA" id="ARBA00002190"/>
    </source>
</evidence>
<evidence type="ECO:0000256" key="4">
    <source>
        <dbReference type="ARBA" id="ARBA00023125"/>
    </source>
</evidence>
<keyword evidence="4" id="KW-0238">DNA-binding</keyword>
<protein>
    <submittedName>
        <fullName evidence="6">Transposase</fullName>
    </submittedName>
</protein>
<evidence type="ECO:0000256" key="3">
    <source>
        <dbReference type="ARBA" id="ARBA00022578"/>
    </source>
</evidence>
<keyword evidence="3" id="KW-0815">Transposition</keyword>
<dbReference type="AlphaFoldDB" id="A0A8T7M6C4"/>
<gene>
    <name evidence="6" type="ORF">HXX08_17330</name>
</gene>
<name>A0A8T7M6C4_9CHLR</name>
<dbReference type="EMBL" id="JACATZ010000003">
    <property type="protein sequence ID" value="NWJ47619.1"/>
    <property type="molecule type" value="Genomic_DNA"/>
</dbReference>
<dbReference type="Proteomes" id="UP000521676">
    <property type="component" value="Unassembled WGS sequence"/>
</dbReference>
<sequence length="34" mass="3944">MKMRREGKVENMAVYNVLGVDLEGRRDILGHWGI</sequence>
<reference evidence="6 7" key="1">
    <citation type="submission" date="2020-06" db="EMBL/GenBank/DDBJ databases">
        <title>Anoxygenic phototrophic Chloroflexota member uses a Type I reaction center.</title>
        <authorList>
            <person name="Tsuji J.M."/>
            <person name="Shaw N.A."/>
            <person name="Nagashima S."/>
            <person name="Venkiteswaran J."/>
            <person name="Schiff S.L."/>
            <person name="Hanada S."/>
            <person name="Tank M."/>
            <person name="Neufeld J.D."/>
        </authorList>
    </citation>
    <scope>NUCLEOTIDE SEQUENCE [LARGE SCALE GENOMIC DNA]</scope>
    <source>
        <strain evidence="6">L227-S17</strain>
    </source>
</reference>
<evidence type="ECO:0000256" key="5">
    <source>
        <dbReference type="ARBA" id="ARBA00023172"/>
    </source>
</evidence>
<dbReference type="GO" id="GO:0006313">
    <property type="term" value="P:DNA transposition"/>
    <property type="evidence" value="ECO:0007669"/>
    <property type="project" value="InterPro"/>
</dbReference>
<evidence type="ECO:0000313" key="6">
    <source>
        <dbReference type="EMBL" id="NWJ47619.1"/>
    </source>
</evidence>
<keyword evidence="5" id="KW-0233">DNA recombination</keyword>
<dbReference type="GO" id="GO:0004803">
    <property type="term" value="F:transposase activity"/>
    <property type="evidence" value="ECO:0007669"/>
    <property type="project" value="InterPro"/>
</dbReference>
<evidence type="ECO:0000256" key="2">
    <source>
        <dbReference type="ARBA" id="ARBA00010961"/>
    </source>
</evidence>
<comment type="similarity">
    <text evidence="2">Belongs to the transposase mutator family.</text>
</comment>